<gene>
    <name evidence="1" type="ORF">GEAMG1_2209</name>
</gene>
<sequence length="79" mass="9310">MQVNGFRLDFIDIFTKLQKCKPDPTSFRAVGRKIEKHDGDICIIREQPVSYNAVFDQENEALRQENGCYWEIFLLKSVR</sequence>
<organism evidence="1 2">
    <name type="scientific">Trichlorobacter ammonificans</name>
    <dbReference type="NCBI Taxonomy" id="2916410"/>
    <lineage>
        <taxon>Bacteria</taxon>
        <taxon>Pseudomonadati</taxon>
        <taxon>Thermodesulfobacteriota</taxon>
        <taxon>Desulfuromonadia</taxon>
        <taxon>Geobacterales</taxon>
        <taxon>Geobacteraceae</taxon>
        <taxon>Trichlorobacter</taxon>
    </lineage>
</organism>
<keyword evidence="2" id="KW-1185">Reference proteome</keyword>
<proteinExistence type="predicted"/>
<reference evidence="1 2" key="1">
    <citation type="submission" date="2022-03" db="EMBL/GenBank/DDBJ databases">
        <authorList>
            <person name="Koch H."/>
        </authorList>
    </citation>
    <scope>NUCLEOTIDE SEQUENCE [LARGE SCALE GENOMIC DNA]</scope>
    <source>
        <strain evidence="1 2">G1</strain>
    </source>
</reference>
<name>A0ABN8HH17_9BACT</name>
<dbReference type="EMBL" id="OW150024">
    <property type="protein sequence ID" value="CAH2032045.1"/>
    <property type="molecule type" value="Genomic_DNA"/>
</dbReference>
<accession>A0ABN8HH17</accession>
<evidence type="ECO:0000313" key="1">
    <source>
        <dbReference type="EMBL" id="CAH2032045.1"/>
    </source>
</evidence>
<evidence type="ECO:0000313" key="2">
    <source>
        <dbReference type="Proteomes" id="UP001295463"/>
    </source>
</evidence>
<protein>
    <submittedName>
        <fullName evidence="1">Uncharacterized protein</fullName>
    </submittedName>
</protein>
<dbReference type="Proteomes" id="UP001295463">
    <property type="component" value="Chromosome"/>
</dbReference>